<evidence type="ECO:0000313" key="2">
    <source>
        <dbReference type="Proteomes" id="UP000821865"/>
    </source>
</evidence>
<gene>
    <name evidence="1" type="ORF">HPB49_015288</name>
</gene>
<keyword evidence="2" id="KW-1185">Reference proteome</keyword>
<reference evidence="1" key="1">
    <citation type="submission" date="2020-05" db="EMBL/GenBank/DDBJ databases">
        <title>Large-scale comparative analyses of tick genomes elucidate their genetic diversity and vector capacities.</title>
        <authorList>
            <person name="Jia N."/>
            <person name="Wang J."/>
            <person name="Shi W."/>
            <person name="Du L."/>
            <person name="Sun Y."/>
            <person name="Zhan W."/>
            <person name="Jiang J."/>
            <person name="Wang Q."/>
            <person name="Zhang B."/>
            <person name="Ji P."/>
            <person name="Sakyi L.B."/>
            <person name="Cui X."/>
            <person name="Yuan T."/>
            <person name="Jiang B."/>
            <person name="Yang W."/>
            <person name="Lam T.T.-Y."/>
            <person name="Chang Q."/>
            <person name="Ding S."/>
            <person name="Wang X."/>
            <person name="Zhu J."/>
            <person name="Ruan X."/>
            <person name="Zhao L."/>
            <person name="Wei J."/>
            <person name="Que T."/>
            <person name="Du C."/>
            <person name="Cheng J."/>
            <person name="Dai P."/>
            <person name="Han X."/>
            <person name="Huang E."/>
            <person name="Gao Y."/>
            <person name="Liu J."/>
            <person name="Shao H."/>
            <person name="Ye R."/>
            <person name="Li L."/>
            <person name="Wei W."/>
            <person name="Wang X."/>
            <person name="Wang C."/>
            <person name="Yang T."/>
            <person name="Huo Q."/>
            <person name="Li W."/>
            <person name="Guo W."/>
            <person name="Chen H."/>
            <person name="Zhou L."/>
            <person name="Ni X."/>
            <person name="Tian J."/>
            <person name="Zhou Y."/>
            <person name="Sheng Y."/>
            <person name="Liu T."/>
            <person name="Pan Y."/>
            <person name="Xia L."/>
            <person name="Li J."/>
            <person name="Zhao F."/>
            <person name="Cao W."/>
        </authorList>
    </citation>
    <scope>NUCLEOTIDE SEQUENCE</scope>
    <source>
        <strain evidence="1">Dsil-2018</strain>
    </source>
</reference>
<protein>
    <submittedName>
        <fullName evidence="1">Uncharacterized protein</fullName>
    </submittedName>
</protein>
<evidence type="ECO:0000313" key="1">
    <source>
        <dbReference type="EMBL" id="KAH7966322.1"/>
    </source>
</evidence>
<proteinExistence type="predicted"/>
<accession>A0ACB8DED9</accession>
<dbReference type="Proteomes" id="UP000821865">
    <property type="component" value="Chromosome 2"/>
</dbReference>
<comment type="caution">
    <text evidence="1">The sequence shown here is derived from an EMBL/GenBank/DDBJ whole genome shotgun (WGS) entry which is preliminary data.</text>
</comment>
<organism evidence="1 2">
    <name type="scientific">Dermacentor silvarum</name>
    <name type="common">Tick</name>
    <dbReference type="NCBI Taxonomy" id="543639"/>
    <lineage>
        <taxon>Eukaryota</taxon>
        <taxon>Metazoa</taxon>
        <taxon>Ecdysozoa</taxon>
        <taxon>Arthropoda</taxon>
        <taxon>Chelicerata</taxon>
        <taxon>Arachnida</taxon>
        <taxon>Acari</taxon>
        <taxon>Parasitiformes</taxon>
        <taxon>Ixodida</taxon>
        <taxon>Ixodoidea</taxon>
        <taxon>Ixodidae</taxon>
        <taxon>Rhipicephalinae</taxon>
        <taxon>Dermacentor</taxon>
    </lineage>
</organism>
<dbReference type="EMBL" id="CM023471">
    <property type="protein sequence ID" value="KAH7966322.1"/>
    <property type="molecule type" value="Genomic_DNA"/>
</dbReference>
<sequence length="455" mass="50605">MRTGLTTLLLYLSSLPGPGTSSNLFEVHEFLFMNKSILYLWKRRSNPKADRFCLCYGPSAAMSRHFGAFNCSASRRGALCHVRDSFAGCFGNAELAQASPQRRSAFVIPARLPSLPPAGSAAAAAATIRCRLIDNTTADVLGDFPGNTNLTFCGVDVCRRCVGGFSNRTFCTSLWTRDPLLKFEPVAQSDFAVGVRWRGARATDQSFTAKVCASEGNCYMECFEEQVRGDSGQFLVPTDLWRFRIAIYMRRHDGTTLYQKNFRSKRLAPDRPCFSTGVVKSWSEIWLYWWPQDDTSDGYVVSWCGSAEGSHHAAVAGAAGAAALPPENCSTDVSGSSVALRHLQAFTKYVFSMRAYRWLDANKTERLFSRPLKSQPIVLINPSFIPVFVFVAIPAVSAIVSIVLILANTVLRRELPSPRLNRAPELQQPRRNPTYHRPPQLPPIVLRRHSRGDFE</sequence>
<name>A0ACB8DED9_DERSI</name>